<evidence type="ECO:0000256" key="1">
    <source>
        <dbReference type="ARBA" id="ARBA00022801"/>
    </source>
</evidence>
<dbReference type="OrthoDB" id="57532at2"/>
<dbReference type="Gene3D" id="3.20.20.70">
    <property type="entry name" value="Aldolase class I"/>
    <property type="match status" value="1"/>
</dbReference>
<dbReference type="EMBL" id="CP002446">
    <property type="protein sequence ID" value="ADV26739.1"/>
    <property type="molecule type" value="Genomic_DNA"/>
</dbReference>
<keyword evidence="2" id="KW-0326">Glycosidase</keyword>
<evidence type="ECO:0000259" key="4">
    <source>
        <dbReference type="Pfam" id="PF10566"/>
    </source>
</evidence>
<dbReference type="Pfam" id="PF14509">
    <property type="entry name" value="GH97_C"/>
    <property type="match status" value="1"/>
</dbReference>
<keyword evidence="3" id="KW-0732">Signal</keyword>
<dbReference type="InterPro" id="IPR013785">
    <property type="entry name" value="Aldolase_TIM"/>
</dbReference>
<dbReference type="PANTHER" id="PTHR35803:SF2">
    <property type="entry name" value="RETAINING ALPHA-GALACTOSIDASE"/>
    <property type="match status" value="1"/>
</dbReference>
<organism evidence="7 8">
    <name type="scientific">Pseudoxanthomonas suwonensis (strain 11-1)</name>
    <dbReference type="NCBI Taxonomy" id="743721"/>
    <lineage>
        <taxon>Bacteria</taxon>
        <taxon>Pseudomonadati</taxon>
        <taxon>Pseudomonadota</taxon>
        <taxon>Gammaproteobacteria</taxon>
        <taxon>Lysobacterales</taxon>
        <taxon>Lysobacteraceae</taxon>
        <taxon>Pseudoxanthomonas</taxon>
    </lineage>
</organism>
<dbReference type="InterPro" id="IPR013780">
    <property type="entry name" value="Glyco_hydro_b"/>
</dbReference>
<feature type="domain" description="Glycosyl-hydrolase 97 C-terminal oligomerisation" evidence="6">
    <location>
        <begin position="562"/>
        <end position="654"/>
    </location>
</feature>
<keyword evidence="8" id="KW-1185">Reference proteome</keyword>
<dbReference type="STRING" id="743721.Psesu_0888"/>
<dbReference type="Pfam" id="PF10566">
    <property type="entry name" value="Glyco_hydro_97"/>
    <property type="match status" value="1"/>
</dbReference>
<dbReference type="eggNOG" id="COG3589">
    <property type="taxonomic scope" value="Bacteria"/>
</dbReference>
<gene>
    <name evidence="7" type="ordered locus">Psesu_0888</name>
</gene>
<evidence type="ECO:0000313" key="8">
    <source>
        <dbReference type="Proteomes" id="UP000008632"/>
    </source>
</evidence>
<dbReference type="InterPro" id="IPR014718">
    <property type="entry name" value="GH-type_carb-bd"/>
</dbReference>
<name>E6WRK8_PSEUU</name>
<reference evidence="7 8" key="1">
    <citation type="submission" date="2011-01" db="EMBL/GenBank/DDBJ databases">
        <title>Complete sequence of Pseudoxanthomonas suwonensis 11-1.</title>
        <authorList>
            <consortium name="US DOE Joint Genome Institute"/>
            <person name="Lucas S."/>
            <person name="Copeland A."/>
            <person name="Lapidus A."/>
            <person name="Cheng J.-F."/>
            <person name="Goodwin L."/>
            <person name="Pitluck S."/>
            <person name="Teshima H."/>
            <person name="Detter J.C."/>
            <person name="Han C."/>
            <person name="Tapia R."/>
            <person name="Land M."/>
            <person name="Hauser L."/>
            <person name="Kyrpides N."/>
            <person name="Ivanova N."/>
            <person name="Ovchinnikova G."/>
            <person name="Siebers A.K."/>
            <person name="Allgaier M."/>
            <person name="Thelen M.P."/>
            <person name="Hugenholtz P."/>
            <person name="Gladden J."/>
            <person name="Woyke T."/>
        </authorList>
    </citation>
    <scope>NUCLEOTIDE SEQUENCE [LARGE SCALE GENOMIC DNA]</scope>
    <source>
        <strain evidence="8">11-1</strain>
    </source>
</reference>
<sequence>MVEVSIRARGMRALLAMLLLGAWLPLQAATPLGDVASPDGTLQVEMALDDDGRPTWRLLRQGREVVAPSPLGMVGEGVDLSRGLAFAGVDPVQPVADDYELLSGKRRHNQYRANRRVFHWKDAQGHTLAVAWQVSNDGAAFRYELARAVPGLETWKRDAASFRLPADAHAWLQPLAEPKTGFGRTNPSYEEYYLQDVRVGTPTPMGHGWAFPALFRAGGDWILLSEGSLRRGDAGSRLLDGATPGEYLIGFPDEREALPGGAALPWIDSFPWRSPWRIVAVGDLATVVDSTLGTDLADPPAVAATSVPGKASWSWPLLGDESTVFEVQKQFVDYAARMGWRYTLVDALWDTQIGEPKMRELIDHAHGKDVSVLVWYNSAGDWNEAPQTPRSKLLDHASRVREFKKLQAMGVAGLKIDFFGGDGSSMIAYYLDLLADAAPHGFQMNFHGSTLPRGWQRTWPHLQTMEAVRGLEFATFEQGNADQVPVHAATLPFTRNVFDPMDFTPLAMVKLNDRVQRRTRPAFELAQSVLFFSGIQHYAETAEGMAQVPGYVRDFLAGLPEVWDDSRFLDGYPGQYAVFARQGDGRWFVGGINAGPGPRKLILDADRLGGGVQRGLLVTDGGDAPGFAQRRVEFAPGKPLELELPAAGGFVLQLD</sequence>
<dbReference type="Gene3D" id="2.70.98.10">
    <property type="match status" value="1"/>
</dbReference>
<dbReference type="Gene3D" id="2.60.40.1180">
    <property type="entry name" value="Golgi alpha-mannosidase II"/>
    <property type="match status" value="1"/>
</dbReference>
<dbReference type="InterPro" id="IPR052720">
    <property type="entry name" value="Glycosyl_hydrolase_97"/>
</dbReference>
<keyword evidence="1 7" id="KW-0378">Hydrolase</keyword>
<evidence type="ECO:0000256" key="2">
    <source>
        <dbReference type="ARBA" id="ARBA00023295"/>
    </source>
</evidence>
<dbReference type="HOGENOM" id="CLU_011166_1_1_6"/>
<dbReference type="KEGG" id="psu:Psesu_0888"/>
<dbReference type="RefSeq" id="WP_013534569.1">
    <property type="nucleotide sequence ID" value="NC_014924.1"/>
</dbReference>
<dbReference type="InterPro" id="IPR029483">
    <property type="entry name" value="GH97_C"/>
</dbReference>
<evidence type="ECO:0000259" key="5">
    <source>
        <dbReference type="Pfam" id="PF14508"/>
    </source>
</evidence>
<evidence type="ECO:0000259" key="6">
    <source>
        <dbReference type="Pfam" id="PF14509"/>
    </source>
</evidence>
<dbReference type="InterPro" id="IPR029486">
    <property type="entry name" value="GH97_N"/>
</dbReference>
<dbReference type="AlphaFoldDB" id="E6WRK8"/>
<dbReference type="Pfam" id="PF14508">
    <property type="entry name" value="GH97_N"/>
    <property type="match status" value="1"/>
</dbReference>
<dbReference type="GO" id="GO:0030246">
    <property type="term" value="F:carbohydrate binding"/>
    <property type="evidence" value="ECO:0007669"/>
    <property type="project" value="InterPro"/>
</dbReference>
<protein>
    <submittedName>
        <fullName evidence="7">Glycoside hydrolase 97</fullName>
    </submittedName>
</protein>
<evidence type="ECO:0000256" key="3">
    <source>
        <dbReference type="SAM" id="SignalP"/>
    </source>
</evidence>
<dbReference type="SUPFAM" id="SSF51445">
    <property type="entry name" value="(Trans)glycosidases"/>
    <property type="match status" value="1"/>
</dbReference>
<proteinExistence type="predicted"/>
<evidence type="ECO:0000313" key="7">
    <source>
        <dbReference type="EMBL" id="ADV26739.1"/>
    </source>
</evidence>
<feature type="domain" description="Glycosyl-hydrolase 97 catalytic" evidence="4">
    <location>
        <begin position="324"/>
        <end position="468"/>
    </location>
</feature>
<dbReference type="Proteomes" id="UP000008632">
    <property type="component" value="Chromosome"/>
</dbReference>
<dbReference type="PANTHER" id="PTHR35803">
    <property type="entry name" value="GLUCAN 1,4-ALPHA-GLUCOSIDASE SUSB-RELATED"/>
    <property type="match status" value="1"/>
</dbReference>
<feature type="signal peptide" evidence="3">
    <location>
        <begin position="1"/>
        <end position="28"/>
    </location>
</feature>
<dbReference type="GO" id="GO:0016798">
    <property type="term" value="F:hydrolase activity, acting on glycosyl bonds"/>
    <property type="evidence" value="ECO:0007669"/>
    <property type="project" value="UniProtKB-KW"/>
</dbReference>
<dbReference type="InterPro" id="IPR017853">
    <property type="entry name" value="GH"/>
</dbReference>
<dbReference type="InterPro" id="IPR019563">
    <property type="entry name" value="GH97_catalytic"/>
</dbReference>
<feature type="chain" id="PRO_5003212375" evidence="3">
    <location>
        <begin position="29"/>
        <end position="655"/>
    </location>
</feature>
<accession>E6WRK8</accession>
<feature type="domain" description="Glycosyl-hydrolase 97 N-terminal" evidence="5">
    <location>
        <begin position="35"/>
        <end position="299"/>
    </location>
</feature>